<evidence type="ECO:0000313" key="2">
    <source>
        <dbReference type="Proteomes" id="UP000004088"/>
    </source>
</evidence>
<sequence length="47" mass="5684">MIYIEYLNSIFPRYRKKYRILNMHPSFSDEKQLKLSALLVYGSLSKK</sequence>
<dbReference type="Proteomes" id="UP000004088">
    <property type="component" value="Unassembled WGS sequence"/>
</dbReference>
<reference evidence="1 2" key="1">
    <citation type="submission" date="2011-01" db="EMBL/GenBank/DDBJ databases">
        <authorList>
            <person name="Muzny D."/>
            <person name="Qin X."/>
            <person name="Deng J."/>
            <person name="Jiang H."/>
            <person name="Liu Y."/>
            <person name="Qu J."/>
            <person name="Song X.-Z."/>
            <person name="Zhang L."/>
            <person name="Thornton R."/>
            <person name="Coyle M."/>
            <person name="Francisco L."/>
            <person name="Jackson L."/>
            <person name="Javaid M."/>
            <person name="Korchina V."/>
            <person name="Kovar C."/>
            <person name="Mata R."/>
            <person name="Mathew T."/>
            <person name="Ngo R."/>
            <person name="Nguyen L."/>
            <person name="Nguyen N."/>
            <person name="Okwuonu G."/>
            <person name="Ongeri F."/>
            <person name="Pham C."/>
            <person name="Simmons D."/>
            <person name="Wilczek-Boney K."/>
            <person name="Hale W."/>
            <person name="Jakkamsetti A."/>
            <person name="Pham P."/>
            <person name="Ruth R."/>
            <person name="San Lucas F."/>
            <person name="Warren J."/>
            <person name="Zhang J."/>
            <person name="Zhao Z."/>
            <person name="Zhou C."/>
            <person name="Zhu D."/>
            <person name="Lee S."/>
            <person name="Bess C."/>
            <person name="Blankenburg K."/>
            <person name="Forbes L."/>
            <person name="Fu Q."/>
            <person name="Gubbala S."/>
            <person name="Hirani K."/>
            <person name="Jayaseelan J.C."/>
            <person name="Lara F."/>
            <person name="Munidasa M."/>
            <person name="Palculict T."/>
            <person name="Patil S."/>
            <person name="Pu L.-L."/>
            <person name="Saada N."/>
            <person name="Tang L."/>
            <person name="Weissenberger G."/>
            <person name="Zhu Y."/>
            <person name="Hemphill L."/>
            <person name="Shang Y."/>
            <person name="Youmans B."/>
            <person name="Ayvaz T."/>
            <person name="Ross M."/>
            <person name="Santibanez J."/>
            <person name="Aqrawi P."/>
            <person name="Gross S."/>
            <person name="Joshi V."/>
            <person name="Fowler G."/>
            <person name="Nazareth L."/>
            <person name="Reid J."/>
            <person name="Worley K."/>
            <person name="Petrosino J."/>
            <person name="Highlander S."/>
            <person name="Gibbs R."/>
        </authorList>
    </citation>
    <scope>NUCLEOTIDE SEQUENCE [LARGE SCALE GENOMIC DNA]</scope>
    <source>
        <strain evidence="1 2">ATCC 33394</strain>
    </source>
</reference>
<comment type="caution">
    <text evidence="1">The sequence shown here is derived from an EMBL/GenBank/DDBJ whole genome shotgun (WGS) entry which is preliminary data.</text>
</comment>
<evidence type="ECO:0000313" key="1">
    <source>
        <dbReference type="EMBL" id="EGC16378.1"/>
    </source>
</evidence>
<dbReference type="AlphaFoldDB" id="F0F278"/>
<dbReference type="EMBL" id="AEWV01000042">
    <property type="protein sequence ID" value="EGC16378.1"/>
    <property type="molecule type" value="Genomic_DNA"/>
</dbReference>
<proteinExistence type="predicted"/>
<organism evidence="1 2">
    <name type="scientific">Kingella denitrificans ATCC 33394</name>
    <dbReference type="NCBI Taxonomy" id="888741"/>
    <lineage>
        <taxon>Bacteria</taxon>
        <taxon>Pseudomonadati</taxon>
        <taxon>Pseudomonadota</taxon>
        <taxon>Betaproteobacteria</taxon>
        <taxon>Neisseriales</taxon>
        <taxon>Neisseriaceae</taxon>
        <taxon>Kingella</taxon>
    </lineage>
</organism>
<protein>
    <submittedName>
        <fullName evidence="1">Uncharacterized protein</fullName>
    </submittedName>
</protein>
<gene>
    <name evidence="1" type="ORF">HMPREF9098_2213</name>
</gene>
<keyword evidence="2" id="KW-1185">Reference proteome</keyword>
<name>F0F278_9NEIS</name>
<dbReference type="HOGENOM" id="CLU_3169093_0_0_4"/>
<accession>F0F278</accession>